<comment type="caution">
    <text evidence="5">The sequence shown here is derived from an EMBL/GenBank/DDBJ whole genome shotgun (WGS) entry which is preliminary data.</text>
</comment>
<keyword evidence="3" id="KW-0687">Ribonucleoprotein</keyword>
<dbReference type="PIRSF" id="PIRSF002155">
    <property type="entry name" value="Ribosomal_L1"/>
    <property type="match status" value="1"/>
</dbReference>
<accession>A0A8S4QHM9</accession>
<proteinExistence type="inferred from homology"/>
<dbReference type="GO" id="GO:0003735">
    <property type="term" value="F:structural constituent of ribosome"/>
    <property type="evidence" value="ECO:0007669"/>
    <property type="project" value="InterPro"/>
</dbReference>
<dbReference type="SUPFAM" id="SSF56808">
    <property type="entry name" value="Ribosomal protein L1"/>
    <property type="match status" value="1"/>
</dbReference>
<evidence type="ECO:0000256" key="1">
    <source>
        <dbReference type="ARBA" id="ARBA00010531"/>
    </source>
</evidence>
<keyword evidence="2" id="KW-0689">Ribosomal protein</keyword>
<evidence type="ECO:0000313" key="5">
    <source>
        <dbReference type="EMBL" id="CAH2209502.1"/>
    </source>
</evidence>
<keyword evidence="6" id="KW-1185">Reference proteome</keyword>
<evidence type="ECO:0000256" key="4">
    <source>
        <dbReference type="ARBA" id="ARBA00035241"/>
    </source>
</evidence>
<dbReference type="OrthoDB" id="6936141at2759"/>
<dbReference type="Proteomes" id="UP000838756">
    <property type="component" value="Unassembled WGS sequence"/>
</dbReference>
<dbReference type="Gene3D" id="3.40.50.790">
    <property type="match status" value="1"/>
</dbReference>
<dbReference type="GO" id="GO:0006412">
    <property type="term" value="P:translation"/>
    <property type="evidence" value="ECO:0007669"/>
    <property type="project" value="InterPro"/>
</dbReference>
<dbReference type="AlphaFoldDB" id="A0A8S4QHM9"/>
<dbReference type="Pfam" id="PF00687">
    <property type="entry name" value="Ribosomal_L1"/>
    <property type="match status" value="1"/>
</dbReference>
<comment type="similarity">
    <text evidence="1">Belongs to the universal ribosomal protein uL1 family.</text>
</comment>
<dbReference type="GO" id="GO:0015934">
    <property type="term" value="C:large ribosomal subunit"/>
    <property type="evidence" value="ECO:0007669"/>
    <property type="project" value="InterPro"/>
</dbReference>
<dbReference type="InterPro" id="IPR002143">
    <property type="entry name" value="Ribosomal_uL1"/>
</dbReference>
<evidence type="ECO:0000256" key="2">
    <source>
        <dbReference type="ARBA" id="ARBA00022980"/>
    </source>
</evidence>
<reference evidence="5" key="1">
    <citation type="submission" date="2022-03" db="EMBL/GenBank/DDBJ databases">
        <authorList>
            <person name="Lindestad O."/>
        </authorList>
    </citation>
    <scope>NUCLEOTIDE SEQUENCE</scope>
</reference>
<evidence type="ECO:0000256" key="3">
    <source>
        <dbReference type="ARBA" id="ARBA00023274"/>
    </source>
</evidence>
<sequence>MAKLSRDSLRKSIHTIIETAEKANADYLETISVKFTLKNYDPNKNRPLNSKGDPIIHVCVLGDQEHCEEAAKFNVPFINFDELGTLNRNTRLMKQLSRRFDAFLASDTIMDEIRSILGPGLSKISKTLGVLIHGECMTEKVEEMKLKICEDIKKVLFVTAEIGHVKMTPEKLEENVLWAANYLVPRLKKNWRNVKSLCITSTSGPAYPLEVTF</sequence>
<protein>
    <recommendedName>
        <fullName evidence="4">Large ribosomal subunit protein uL1</fullName>
    </recommendedName>
</protein>
<dbReference type="CDD" id="cd00403">
    <property type="entry name" value="Ribosomal_L1"/>
    <property type="match status" value="1"/>
</dbReference>
<dbReference type="EMBL" id="CAKXAJ010006091">
    <property type="protein sequence ID" value="CAH2209502.1"/>
    <property type="molecule type" value="Genomic_DNA"/>
</dbReference>
<dbReference type="GO" id="GO:0003723">
    <property type="term" value="F:RNA binding"/>
    <property type="evidence" value="ECO:0007669"/>
    <property type="project" value="InterPro"/>
</dbReference>
<dbReference type="InterPro" id="IPR028364">
    <property type="entry name" value="Ribosomal_uL1/biogenesis"/>
</dbReference>
<organism evidence="5 6">
    <name type="scientific">Pararge aegeria aegeria</name>
    <dbReference type="NCBI Taxonomy" id="348720"/>
    <lineage>
        <taxon>Eukaryota</taxon>
        <taxon>Metazoa</taxon>
        <taxon>Ecdysozoa</taxon>
        <taxon>Arthropoda</taxon>
        <taxon>Hexapoda</taxon>
        <taxon>Insecta</taxon>
        <taxon>Pterygota</taxon>
        <taxon>Neoptera</taxon>
        <taxon>Endopterygota</taxon>
        <taxon>Lepidoptera</taxon>
        <taxon>Glossata</taxon>
        <taxon>Ditrysia</taxon>
        <taxon>Papilionoidea</taxon>
        <taxon>Nymphalidae</taxon>
        <taxon>Satyrinae</taxon>
        <taxon>Satyrini</taxon>
        <taxon>Parargina</taxon>
        <taxon>Pararge</taxon>
    </lineage>
</organism>
<gene>
    <name evidence="5" type="primary">jg3574</name>
    <name evidence="5" type="ORF">PAEG_LOCUS1900</name>
</gene>
<evidence type="ECO:0000313" key="6">
    <source>
        <dbReference type="Proteomes" id="UP000838756"/>
    </source>
</evidence>
<dbReference type="InterPro" id="IPR023674">
    <property type="entry name" value="Ribosomal_uL1-like"/>
</dbReference>
<name>A0A8S4QHM9_9NEOP</name>
<dbReference type="InterPro" id="IPR016095">
    <property type="entry name" value="Ribosomal_uL1_3-a/b-sand"/>
</dbReference>
<dbReference type="Gene3D" id="3.30.190.20">
    <property type="match status" value="1"/>
</dbReference>